<dbReference type="InterPro" id="IPR046347">
    <property type="entry name" value="bZIP_sf"/>
</dbReference>
<dbReference type="InParanoid" id="H2YYI8"/>
<protein>
    <recommendedName>
        <fullName evidence="13">BTB domain-containing protein</fullName>
    </recommendedName>
</protein>
<reference evidence="12" key="1">
    <citation type="submission" date="2003-08" db="EMBL/GenBank/DDBJ databases">
        <authorList>
            <person name="Birren B."/>
            <person name="Nusbaum C."/>
            <person name="Abebe A."/>
            <person name="Abouelleil A."/>
            <person name="Adekoya E."/>
            <person name="Ait-zahra M."/>
            <person name="Allen N."/>
            <person name="Allen T."/>
            <person name="An P."/>
            <person name="Anderson M."/>
            <person name="Anderson S."/>
            <person name="Arachchi H."/>
            <person name="Armbruster J."/>
            <person name="Bachantsang P."/>
            <person name="Baldwin J."/>
            <person name="Barry A."/>
            <person name="Bayul T."/>
            <person name="Blitshsteyn B."/>
            <person name="Bloom T."/>
            <person name="Blye J."/>
            <person name="Boguslavskiy L."/>
            <person name="Borowsky M."/>
            <person name="Boukhgalter B."/>
            <person name="Brunache A."/>
            <person name="Butler J."/>
            <person name="Calixte N."/>
            <person name="Calvo S."/>
            <person name="Camarata J."/>
            <person name="Campo K."/>
            <person name="Chang J."/>
            <person name="Cheshatsang Y."/>
            <person name="Citroen M."/>
            <person name="Collymore A."/>
            <person name="Considine T."/>
            <person name="Cook A."/>
            <person name="Cooke P."/>
            <person name="Corum B."/>
            <person name="Cuomo C."/>
            <person name="David R."/>
            <person name="Dawoe T."/>
            <person name="Degray S."/>
            <person name="Dodge S."/>
            <person name="Dooley K."/>
            <person name="Dorje P."/>
            <person name="Dorjee K."/>
            <person name="Dorris L."/>
            <person name="Duffey N."/>
            <person name="Dupes A."/>
            <person name="Elkins T."/>
            <person name="Engels R."/>
            <person name="Erickson J."/>
            <person name="Farina A."/>
            <person name="Faro S."/>
            <person name="Ferreira P."/>
            <person name="Fischer H."/>
            <person name="Fitzgerald M."/>
            <person name="Foley K."/>
            <person name="Gage D."/>
            <person name="Galagan J."/>
            <person name="Gearin G."/>
            <person name="Gnerre S."/>
            <person name="Gnirke A."/>
            <person name="Goyette A."/>
            <person name="Graham J."/>
            <person name="Grandbois E."/>
            <person name="Gyaltsen K."/>
            <person name="Hafez N."/>
            <person name="Hagopian D."/>
            <person name="Hagos B."/>
            <person name="Hall J."/>
            <person name="Hatcher B."/>
            <person name="Heller A."/>
            <person name="Higgins H."/>
            <person name="Honan T."/>
            <person name="Horn A."/>
            <person name="Houde N."/>
            <person name="Hughes L."/>
            <person name="Hulme W."/>
            <person name="Husby E."/>
            <person name="Iliev I."/>
            <person name="Jaffe D."/>
            <person name="Jones C."/>
            <person name="Kamal M."/>
            <person name="Kamat A."/>
            <person name="Kamvysselis M."/>
            <person name="Karlsson E."/>
            <person name="Kells C."/>
            <person name="Kieu A."/>
            <person name="Kisner P."/>
            <person name="Kodira C."/>
            <person name="Kulbokas E."/>
            <person name="Labutti K."/>
            <person name="Lama D."/>
            <person name="Landers T."/>
            <person name="Leger J."/>
            <person name="Levine S."/>
            <person name="Lewis D."/>
            <person name="Lewis T."/>
            <person name="Lindblad-toh K."/>
            <person name="Liu X."/>
            <person name="Lokyitsang T."/>
            <person name="Lokyitsang Y."/>
            <person name="Lucien O."/>
            <person name="Lui A."/>
            <person name="Ma L.J."/>
            <person name="Mabbitt R."/>
            <person name="Macdonald J."/>
            <person name="Maclean C."/>
            <person name="Major J."/>
            <person name="Manning J."/>
            <person name="Marabella R."/>
            <person name="Maru K."/>
            <person name="Matthews C."/>
            <person name="Mauceli E."/>
            <person name="Mccarthy M."/>
            <person name="Mcdonough S."/>
            <person name="Mcghee T."/>
            <person name="Meldrim J."/>
            <person name="Meneus L."/>
            <person name="Mesirov J."/>
            <person name="Mihalev A."/>
            <person name="Mihova T."/>
            <person name="Mikkelsen T."/>
            <person name="Mlenga V."/>
            <person name="Moru K."/>
            <person name="Mozes J."/>
            <person name="Mulrain L."/>
            <person name="Munson G."/>
            <person name="Naylor J."/>
            <person name="Newes C."/>
            <person name="Nguyen C."/>
            <person name="Nguyen N."/>
            <person name="Nguyen T."/>
            <person name="Nicol R."/>
            <person name="Nielsen C."/>
            <person name="Nizzari M."/>
            <person name="Norbu C."/>
            <person name="Norbu N."/>
            <person name="O'donnell P."/>
            <person name="Okoawo O."/>
            <person name="O'leary S."/>
            <person name="Omotosho B."/>
            <person name="O'neill K."/>
            <person name="Osman S."/>
            <person name="Parker S."/>
            <person name="Perrin D."/>
            <person name="Phunkhang P."/>
            <person name="Piqani B."/>
            <person name="Purcell S."/>
            <person name="Rachupka T."/>
            <person name="Ramasamy U."/>
            <person name="Rameau R."/>
            <person name="Ray V."/>
            <person name="Raymond C."/>
            <person name="Retta R."/>
            <person name="Richardson S."/>
            <person name="Rise C."/>
            <person name="Rodriguez J."/>
            <person name="Rogers J."/>
            <person name="Rogov P."/>
            <person name="Rutman M."/>
            <person name="Schupbach R."/>
            <person name="Seaman C."/>
            <person name="Settipalli S."/>
            <person name="Sharpe T."/>
            <person name="Sheridan J."/>
            <person name="Sherpa N."/>
            <person name="Shi J."/>
            <person name="Smirnov S."/>
            <person name="Smith C."/>
            <person name="Sougnez C."/>
            <person name="Spencer B."/>
            <person name="Stalker J."/>
            <person name="Stange-thomann N."/>
            <person name="Stavropoulos S."/>
            <person name="Stetson K."/>
            <person name="Stone C."/>
            <person name="Stone S."/>
            <person name="Stubbs M."/>
            <person name="Talamas J."/>
            <person name="Tchuinga P."/>
            <person name="Tenzing P."/>
            <person name="Tesfaye S."/>
            <person name="Theodore J."/>
            <person name="Thoulutsang Y."/>
            <person name="Topham K."/>
            <person name="Towey S."/>
            <person name="Tsamla T."/>
            <person name="Tsomo N."/>
            <person name="Vallee D."/>
            <person name="Vassiliev H."/>
            <person name="Venkataraman V."/>
            <person name="Vinson J."/>
            <person name="Vo A."/>
            <person name="Wade C."/>
            <person name="Wang S."/>
            <person name="Wangchuk T."/>
            <person name="Wangdi T."/>
            <person name="Whittaker C."/>
            <person name="Wilkinson J."/>
            <person name="Wu Y."/>
            <person name="Wyman D."/>
            <person name="Yadav S."/>
            <person name="Yang S."/>
            <person name="Yang X."/>
            <person name="Yeager S."/>
            <person name="Yee E."/>
            <person name="Young G."/>
            <person name="Zainoun J."/>
            <person name="Zembeck L."/>
            <person name="Zimmer A."/>
            <person name="Zody M."/>
            <person name="Lander E."/>
        </authorList>
    </citation>
    <scope>NUCLEOTIDE SEQUENCE [LARGE SCALE GENOMIC DNA]</scope>
</reference>
<reference evidence="11" key="2">
    <citation type="submission" date="2025-08" db="UniProtKB">
        <authorList>
            <consortium name="Ensembl"/>
        </authorList>
    </citation>
    <scope>IDENTIFICATION</scope>
</reference>
<comment type="similarity">
    <text evidence="1">Belongs to the bZIP family. CNC subfamily.</text>
</comment>
<dbReference type="InterPro" id="IPR008917">
    <property type="entry name" value="TF_DNA-bd_sf"/>
</dbReference>
<dbReference type="PROSITE" id="PS50217">
    <property type="entry name" value="BZIP"/>
    <property type="match status" value="1"/>
</dbReference>
<evidence type="ECO:0000256" key="6">
    <source>
        <dbReference type="ARBA" id="ARBA00023242"/>
    </source>
</evidence>
<dbReference type="InterPro" id="IPR004827">
    <property type="entry name" value="bZIP"/>
</dbReference>
<dbReference type="InterPro" id="IPR047167">
    <property type="entry name" value="NFE2-like"/>
</dbReference>
<dbReference type="GO" id="GO:0000981">
    <property type="term" value="F:DNA-binding transcription factor activity, RNA polymerase II-specific"/>
    <property type="evidence" value="ECO:0007669"/>
    <property type="project" value="TreeGrafter"/>
</dbReference>
<dbReference type="SUPFAM" id="SSF54695">
    <property type="entry name" value="POZ domain"/>
    <property type="match status" value="1"/>
</dbReference>
<dbReference type="AlphaFoldDB" id="H2YYI8"/>
<dbReference type="PROSITE" id="PS50097">
    <property type="entry name" value="BTB"/>
    <property type="match status" value="1"/>
</dbReference>
<sequence length="651" mass="72557">MEKPGIIVTVAQDQPADYIPEHCEVQPQYVYESNIHNNILATLNEQRRLGLLCDMTVIVEGVELQAHKAILAACSSYFNGIITDPANVSHNIVLELSSISRVGMECLLEFAYTSKLTVSRENINHVLAAARELDVKNLEYSCLNLLKQKLFQESSDPTVVSQSTDCSKACKNSTISRKMVPAIERSGVCQEVVECCMEAKPSLSAGEDCKNSKGDCPLMAKLSLNSTPTPPDVTVTNNVPVQTADFKPIAPTHPTQSENINICSLPKAQQQLMLQHYLQQQSYRLSSPCPKSVQQCDQSSYNSLPSRYFYSNTCPKKATQEESTYDPDQPLCTISYKSKCGLNYNSDTDEALSADDDSEKSYKWNNYGGEACGKLRKLSDVVLPFSINEITKLPRTQLQELLNRNPTLTAQQITAIHEIRRRGKNRIAAQRCRKRKMDCIRSLQCQLEQLRAEHSSLMGERRNCREDSLKLAEMFQTRYNQIFSDLKQCKQSGEDKETNDPEQLENAPGDHIVASMSDYFKAESNNARELAERFCKLPCSTLPPFSLCSVMSQACPMMSQACTMMSSPCHMISPQNVVLVCDDNGIPVGCNKPCSPCSPSYSNEVTEAPTDHCPTPDDDLPQKSPDVRTNPMEVDTPRVYLAAAPDFQRPT</sequence>
<evidence type="ECO:0000313" key="11">
    <source>
        <dbReference type="Ensembl" id="ENSCSAVP00000010399.1"/>
    </source>
</evidence>
<keyword evidence="12" id="KW-1185">Reference proteome</keyword>
<dbReference type="SMART" id="SM00338">
    <property type="entry name" value="BRLZ"/>
    <property type="match status" value="1"/>
</dbReference>
<accession>H2YYI8</accession>
<dbReference type="STRING" id="51511.ENSCSAVP00000010399"/>
<dbReference type="GO" id="GO:0005634">
    <property type="term" value="C:nucleus"/>
    <property type="evidence" value="ECO:0007669"/>
    <property type="project" value="TreeGrafter"/>
</dbReference>
<keyword evidence="3" id="KW-0238">DNA-binding</keyword>
<dbReference type="eggNOG" id="KOG3863">
    <property type="taxonomic scope" value="Eukaryota"/>
</dbReference>
<dbReference type="HOGENOM" id="CLU_027958_0_0_1"/>
<dbReference type="GO" id="GO:0000978">
    <property type="term" value="F:RNA polymerase II cis-regulatory region sequence-specific DNA binding"/>
    <property type="evidence" value="ECO:0007669"/>
    <property type="project" value="InterPro"/>
</dbReference>
<keyword evidence="6" id="KW-0539">Nucleus</keyword>
<keyword evidence="4" id="KW-0010">Activator</keyword>
<dbReference type="SMART" id="SM00225">
    <property type="entry name" value="BTB"/>
    <property type="match status" value="1"/>
</dbReference>
<reference evidence="11" key="3">
    <citation type="submission" date="2025-09" db="UniProtKB">
        <authorList>
            <consortium name="Ensembl"/>
        </authorList>
    </citation>
    <scope>IDENTIFICATION</scope>
</reference>
<evidence type="ECO:0000256" key="2">
    <source>
        <dbReference type="ARBA" id="ARBA00023015"/>
    </source>
</evidence>
<feature type="coiled-coil region" evidence="7">
    <location>
        <begin position="433"/>
        <end position="467"/>
    </location>
</feature>
<dbReference type="SUPFAM" id="SSF47454">
    <property type="entry name" value="A DNA-binding domain in eukaryotic transcription factors"/>
    <property type="match status" value="1"/>
</dbReference>
<evidence type="ECO:0000256" key="5">
    <source>
        <dbReference type="ARBA" id="ARBA00023163"/>
    </source>
</evidence>
<evidence type="ECO:0000256" key="8">
    <source>
        <dbReference type="SAM" id="MobiDB-lite"/>
    </source>
</evidence>
<dbReference type="SUPFAM" id="SSF57959">
    <property type="entry name" value="Leucine zipper domain"/>
    <property type="match status" value="1"/>
</dbReference>
<dbReference type="Pfam" id="PF00651">
    <property type="entry name" value="BTB"/>
    <property type="match status" value="1"/>
</dbReference>
<dbReference type="Pfam" id="PF03131">
    <property type="entry name" value="bZIP_Maf"/>
    <property type="match status" value="1"/>
</dbReference>
<keyword evidence="5" id="KW-0804">Transcription</keyword>
<proteinExistence type="inferred from homology"/>
<dbReference type="InterPro" id="IPR004826">
    <property type="entry name" value="bZIP_Maf"/>
</dbReference>
<dbReference type="InterPro" id="IPR000210">
    <property type="entry name" value="BTB/POZ_dom"/>
</dbReference>
<evidence type="ECO:0000313" key="12">
    <source>
        <dbReference type="Proteomes" id="UP000007875"/>
    </source>
</evidence>
<keyword evidence="7" id="KW-0175">Coiled coil</keyword>
<dbReference type="Gene3D" id="1.10.880.10">
    <property type="entry name" value="Transcription factor, Skn-1-like, DNA-binding domain"/>
    <property type="match status" value="1"/>
</dbReference>
<dbReference type="Proteomes" id="UP000007875">
    <property type="component" value="Unassembled WGS sequence"/>
</dbReference>
<keyword evidence="2" id="KW-0805">Transcription regulation</keyword>
<feature type="region of interest" description="Disordered" evidence="8">
    <location>
        <begin position="605"/>
        <end position="636"/>
    </location>
</feature>
<organism evidence="11 12">
    <name type="scientific">Ciona savignyi</name>
    <name type="common">Pacific transparent sea squirt</name>
    <dbReference type="NCBI Taxonomy" id="51511"/>
    <lineage>
        <taxon>Eukaryota</taxon>
        <taxon>Metazoa</taxon>
        <taxon>Chordata</taxon>
        <taxon>Tunicata</taxon>
        <taxon>Ascidiacea</taxon>
        <taxon>Phlebobranchia</taxon>
        <taxon>Cionidae</taxon>
        <taxon>Ciona</taxon>
    </lineage>
</organism>
<evidence type="ECO:0008006" key="13">
    <source>
        <dbReference type="Google" id="ProtNLM"/>
    </source>
</evidence>
<feature type="domain" description="BZIP" evidence="10">
    <location>
        <begin position="420"/>
        <end position="478"/>
    </location>
</feature>
<dbReference type="Ensembl" id="ENSCSAVT00000010525.1">
    <property type="protein sequence ID" value="ENSCSAVP00000010399.1"/>
    <property type="gene ID" value="ENSCSAVG00000006130.1"/>
</dbReference>
<evidence type="ECO:0000259" key="10">
    <source>
        <dbReference type="PROSITE" id="PS50217"/>
    </source>
</evidence>
<dbReference type="OMA" id="CKLPCST"/>
<evidence type="ECO:0000259" key="9">
    <source>
        <dbReference type="PROSITE" id="PS50097"/>
    </source>
</evidence>
<name>H2YYI8_CIOSA</name>
<evidence type="ECO:0000256" key="7">
    <source>
        <dbReference type="SAM" id="Coils"/>
    </source>
</evidence>
<dbReference type="PANTHER" id="PTHR24411:SF55">
    <property type="entry name" value="SEGMENTATION PROTEIN CAP'N'COLLAR"/>
    <property type="match status" value="1"/>
</dbReference>
<evidence type="ECO:0000256" key="4">
    <source>
        <dbReference type="ARBA" id="ARBA00023159"/>
    </source>
</evidence>
<evidence type="ECO:0000256" key="1">
    <source>
        <dbReference type="ARBA" id="ARBA00008157"/>
    </source>
</evidence>
<dbReference type="Gene3D" id="3.30.710.10">
    <property type="entry name" value="Potassium Channel Kv1.1, Chain A"/>
    <property type="match status" value="1"/>
</dbReference>
<evidence type="ECO:0000256" key="3">
    <source>
        <dbReference type="ARBA" id="ARBA00023125"/>
    </source>
</evidence>
<dbReference type="PROSITE" id="PS00036">
    <property type="entry name" value="BZIP_BASIC"/>
    <property type="match status" value="1"/>
</dbReference>
<dbReference type="PANTHER" id="PTHR24411">
    <property type="entry name" value="NUCLEAR FACTOR ERYTHROID 2-RELATED FACTOR"/>
    <property type="match status" value="1"/>
</dbReference>
<feature type="domain" description="BTB" evidence="9">
    <location>
        <begin position="53"/>
        <end position="120"/>
    </location>
</feature>
<dbReference type="InterPro" id="IPR011333">
    <property type="entry name" value="SKP1/BTB/POZ_sf"/>
</dbReference>
<dbReference type="GeneTree" id="ENSGT00940000158228"/>